<organism evidence="2 3">
    <name type="scientific">Phragmitibacter flavus</name>
    <dbReference type="NCBI Taxonomy" id="2576071"/>
    <lineage>
        <taxon>Bacteria</taxon>
        <taxon>Pseudomonadati</taxon>
        <taxon>Verrucomicrobiota</taxon>
        <taxon>Verrucomicrobiia</taxon>
        <taxon>Verrucomicrobiales</taxon>
        <taxon>Verrucomicrobiaceae</taxon>
        <taxon>Phragmitibacter</taxon>
    </lineage>
</organism>
<name>A0A5R8K8K5_9BACT</name>
<gene>
    <name evidence="2" type="ORF">FEM03_21785</name>
</gene>
<feature type="chain" id="PRO_5024437783" evidence="1">
    <location>
        <begin position="24"/>
        <end position="154"/>
    </location>
</feature>
<keyword evidence="1" id="KW-0732">Signal</keyword>
<evidence type="ECO:0000313" key="3">
    <source>
        <dbReference type="Proteomes" id="UP000306196"/>
    </source>
</evidence>
<comment type="caution">
    <text evidence="2">The sequence shown here is derived from an EMBL/GenBank/DDBJ whole genome shotgun (WGS) entry which is preliminary data.</text>
</comment>
<reference evidence="2 3" key="1">
    <citation type="submission" date="2019-05" db="EMBL/GenBank/DDBJ databases">
        <title>Verrucobacter flavum gen. nov., sp. nov. a new member of the family Verrucomicrobiaceae.</title>
        <authorList>
            <person name="Szuroczki S."/>
            <person name="Abbaszade G."/>
            <person name="Szabo A."/>
            <person name="Felfoldi T."/>
            <person name="Schumann P."/>
            <person name="Boka K."/>
            <person name="Keki Z."/>
            <person name="Toumi M."/>
            <person name="Toth E."/>
        </authorList>
    </citation>
    <scope>NUCLEOTIDE SEQUENCE [LARGE SCALE GENOMIC DNA]</scope>
    <source>
        <strain evidence="2 3">MG-N-17</strain>
    </source>
</reference>
<dbReference type="SUPFAM" id="SSF54427">
    <property type="entry name" value="NTF2-like"/>
    <property type="match status" value="1"/>
</dbReference>
<dbReference type="Proteomes" id="UP000306196">
    <property type="component" value="Unassembled WGS sequence"/>
</dbReference>
<evidence type="ECO:0000313" key="2">
    <source>
        <dbReference type="EMBL" id="TLD68672.1"/>
    </source>
</evidence>
<dbReference type="AlphaFoldDB" id="A0A5R8K8K5"/>
<sequence length="154" mass="17401">MQARLHPLALLLLLLLLALPACTAKKNTLVHPSEPQVRQAVDHYFATWSKPDMEAYGRCFHPLARIFFIEKSGQVTSQNLTDFLHGQRMSHAQSAEPMKEFPVQTDILMDDIGAQAKVTWLLTKGSTQQRGTDLFTFKRDGNDWKIVSLVFYGG</sequence>
<dbReference type="Gene3D" id="3.10.450.50">
    <property type="match status" value="1"/>
</dbReference>
<dbReference type="EMBL" id="VAUV01000021">
    <property type="protein sequence ID" value="TLD68672.1"/>
    <property type="molecule type" value="Genomic_DNA"/>
</dbReference>
<proteinExistence type="predicted"/>
<dbReference type="CDD" id="cd00531">
    <property type="entry name" value="NTF2_like"/>
    <property type="match status" value="1"/>
</dbReference>
<feature type="signal peptide" evidence="1">
    <location>
        <begin position="1"/>
        <end position="23"/>
    </location>
</feature>
<protein>
    <submittedName>
        <fullName evidence="2">Nuclear transport factor 2 family protein</fullName>
    </submittedName>
</protein>
<dbReference type="RefSeq" id="WP_138088426.1">
    <property type="nucleotide sequence ID" value="NZ_VAUV01000021.1"/>
</dbReference>
<dbReference type="InterPro" id="IPR039437">
    <property type="entry name" value="FrzH/put_lumazine-bd"/>
</dbReference>
<dbReference type="OrthoDB" id="195091at2"/>
<accession>A0A5R8K8K5</accession>
<dbReference type="Pfam" id="PF12893">
    <property type="entry name" value="Lumazine_bd_2"/>
    <property type="match status" value="1"/>
</dbReference>
<keyword evidence="3" id="KW-1185">Reference proteome</keyword>
<dbReference type="InterPro" id="IPR032710">
    <property type="entry name" value="NTF2-like_dom_sf"/>
</dbReference>
<evidence type="ECO:0000256" key="1">
    <source>
        <dbReference type="SAM" id="SignalP"/>
    </source>
</evidence>